<dbReference type="Proteomes" id="UP001195483">
    <property type="component" value="Unassembled WGS sequence"/>
</dbReference>
<name>A0AAE0VPS5_9BIVA</name>
<evidence type="ECO:0000313" key="1">
    <source>
        <dbReference type="EMBL" id="KAK3585734.1"/>
    </source>
</evidence>
<reference evidence="1" key="2">
    <citation type="journal article" date="2021" name="Genome Biol. Evol.">
        <title>Developing a high-quality reference genome for a parasitic bivalve with doubly uniparental inheritance (Bivalvia: Unionida).</title>
        <authorList>
            <person name="Smith C.H."/>
        </authorList>
    </citation>
    <scope>NUCLEOTIDE SEQUENCE</scope>
    <source>
        <strain evidence="1">CHS0354</strain>
        <tissue evidence="1">Mantle</tissue>
    </source>
</reference>
<organism evidence="1 2">
    <name type="scientific">Potamilus streckersoni</name>
    <dbReference type="NCBI Taxonomy" id="2493646"/>
    <lineage>
        <taxon>Eukaryota</taxon>
        <taxon>Metazoa</taxon>
        <taxon>Spiralia</taxon>
        <taxon>Lophotrochozoa</taxon>
        <taxon>Mollusca</taxon>
        <taxon>Bivalvia</taxon>
        <taxon>Autobranchia</taxon>
        <taxon>Heteroconchia</taxon>
        <taxon>Palaeoheterodonta</taxon>
        <taxon>Unionida</taxon>
        <taxon>Unionoidea</taxon>
        <taxon>Unionidae</taxon>
        <taxon>Ambleminae</taxon>
        <taxon>Lampsilini</taxon>
        <taxon>Potamilus</taxon>
    </lineage>
</organism>
<keyword evidence="2" id="KW-1185">Reference proteome</keyword>
<gene>
    <name evidence="1" type="ORF">CHS0354_020303</name>
</gene>
<comment type="caution">
    <text evidence="1">The sequence shown here is derived from an EMBL/GenBank/DDBJ whole genome shotgun (WGS) entry which is preliminary data.</text>
</comment>
<evidence type="ECO:0000313" key="2">
    <source>
        <dbReference type="Proteomes" id="UP001195483"/>
    </source>
</evidence>
<dbReference type="AlphaFoldDB" id="A0AAE0VPS5"/>
<protein>
    <submittedName>
        <fullName evidence="1">Uncharacterized protein</fullName>
    </submittedName>
</protein>
<reference evidence="1" key="1">
    <citation type="journal article" date="2021" name="Genome Biol. Evol.">
        <title>A High-Quality Reference Genome for a Parasitic Bivalve with Doubly Uniparental Inheritance (Bivalvia: Unionida).</title>
        <authorList>
            <person name="Smith C.H."/>
        </authorList>
    </citation>
    <scope>NUCLEOTIDE SEQUENCE</scope>
    <source>
        <strain evidence="1">CHS0354</strain>
    </source>
</reference>
<accession>A0AAE0VPS5</accession>
<dbReference type="EMBL" id="JAEAOA010001233">
    <property type="protein sequence ID" value="KAK3585734.1"/>
    <property type="molecule type" value="Genomic_DNA"/>
</dbReference>
<reference evidence="1" key="3">
    <citation type="submission" date="2023-05" db="EMBL/GenBank/DDBJ databases">
        <authorList>
            <person name="Smith C.H."/>
        </authorList>
    </citation>
    <scope>NUCLEOTIDE SEQUENCE</scope>
    <source>
        <strain evidence="1">CHS0354</strain>
        <tissue evidence="1">Mantle</tissue>
    </source>
</reference>
<proteinExistence type="predicted"/>
<sequence>MQQNGSSRGINKIICDKQTSQNVLHQRSPENIHRAFRKFIEKTFSLGTDVYMLTDSTVTNMDPD</sequence>